<keyword evidence="1" id="KW-1133">Transmembrane helix</keyword>
<dbReference type="Pfam" id="PF00487">
    <property type="entry name" value="FA_desaturase"/>
    <property type="match status" value="1"/>
</dbReference>
<evidence type="ECO:0000256" key="1">
    <source>
        <dbReference type="SAM" id="Phobius"/>
    </source>
</evidence>
<dbReference type="PANTHER" id="PTHR12879:SF8">
    <property type="entry name" value="SPHINGOLIPID DELTA(4)-DESATURASE DES1"/>
    <property type="match status" value="1"/>
</dbReference>
<evidence type="ECO:0000259" key="2">
    <source>
        <dbReference type="SMART" id="SM01269"/>
    </source>
</evidence>
<keyword evidence="1" id="KW-0812">Transmembrane</keyword>
<dbReference type="GO" id="GO:0042284">
    <property type="term" value="F:sphingolipid delta-4 desaturase activity"/>
    <property type="evidence" value="ECO:0007669"/>
    <property type="project" value="TreeGrafter"/>
</dbReference>
<evidence type="ECO:0000313" key="4">
    <source>
        <dbReference type="Proteomes" id="UP001489004"/>
    </source>
</evidence>
<gene>
    <name evidence="3" type="ORF">WJX72_010818</name>
</gene>
<keyword evidence="4" id="KW-1185">Reference proteome</keyword>
<feature type="transmembrane region" description="Helical" evidence="1">
    <location>
        <begin position="149"/>
        <end position="168"/>
    </location>
</feature>
<dbReference type="InterPro" id="IPR013866">
    <property type="entry name" value="Sphingolipid_d4-desaturase_N"/>
</dbReference>
<feature type="transmembrane region" description="Helical" evidence="1">
    <location>
        <begin position="206"/>
        <end position="227"/>
    </location>
</feature>
<feature type="transmembrane region" description="Helical" evidence="1">
    <location>
        <begin position="40"/>
        <end position="59"/>
    </location>
</feature>
<comment type="caution">
    <text evidence="3">The sequence shown here is derived from an EMBL/GenBank/DDBJ whole genome shotgun (WGS) entry which is preliminary data.</text>
</comment>
<dbReference type="SMART" id="SM01269">
    <property type="entry name" value="Lipid_DES"/>
    <property type="match status" value="1"/>
</dbReference>
<dbReference type="EMBL" id="JALJOR010000004">
    <property type="protein sequence ID" value="KAK9818336.1"/>
    <property type="molecule type" value="Genomic_DNA"/>
</dbReference>
<organism evidence="3 4">
    <name type="scientific">[Myrmecia] bisecta</name>
    <dbReference type="NCBI Taxonomy" id="41462"/>
    <lineage>
        <taxon>Eukaryota</taxon>
        <taxon>Viridiplantae</taxon>
        <taxon>Chlorophyta</taxon>
        <taxon>core chlorophytes</taxon>
        <taxon>Trebouxiophyceae</taxon>
        <taxon>Trebouxiales</taxon>
        <taxon>Trebouxiaceae</taxon>
        <taxon>Myrmecia</taxon>
    </lineage>
</organism>
<feature type="domain" description="Sphingolipid delta4-desaturase N-terminal" evidence="2">
    <location>
        <begin position="2"/>
        <end position="41"/>
    </location>
</feature>
<dbReference type="AlphaFoldDB" id="A0AAW1PX98"/>
<accession>A0AAW1PX98</accession>
<evidence type="ECO:0000313" key="3">
    <source>
        <dbReference type="EMBL" id="KAK9818336.1"/>
    </source>
</evidence>
<dbReference type="GO" id="GO:0016020">
    <property type="term" value="C:membrane"/>
    <property type="evidence" value="ECO:0007669"/>
    <property type="project" value="GOC"/>
</dbReference>
<reference evidence="3 4" key="1">
    <citation type="journal article" date="2024" name="Nat. Commun.">
        <title>Phylogenomics reveals the evolutionary origins of lichenization in chlorophyte algae.</title>
        <authorList>
            <person name="Puginier C."/>
            <person name="Libourel C."/>
            <person name="Otte J."/>
            <person name="Skaloud P."/>
            <person name="Haon M."/>
            <person name="Grisel S."/>
            <person name="Petersen M."/>
            <person name="Berrin J.G."/>
            <person name="Delaux P.M."/>
            <person name="Dal Grande F."/>
            <person name="Keller J."/>
        </authorList>
    </citation>
    <scope>NUCLEOTIDE SEQUENCE [LARGE SCALE GENOMIC DNA]</scope>
    <source>
        <strain evidence="3 4">SAG 2043</strain>
    </source>
</reference>
<dbReference type="PANTHER" id="PTHR12879">
    <property type="entry name" value="SPHINGOLIPID DELTA 4 DESATURASE/C-4 HYDROXYLASE PROTEIN DES2"/>
    <property type="match status" value="1"/>
</dbReference>
<proteinExistence type="predicted"/>
<feature type="transmembrane region" description="Helical" evidence="1">
    <location>
        <begin position="180"/>
        <end position="200"/>
    </location>
</feature>
<name>A0AAW1PX98_9CHLO</name>
<protein>
    <recommendedName>
        <fullName evidence="2">Sphingolipid delta4-desaturase N-terminal domain-containing protein</fullName>
    </recommendedName>
</protein>
<sequence length="355" mass="40343">MGNADDFYWVDSSEPHYNRRKAILAKYGDKVRALYGYDHATAWTVGFVCCLQVVMAYVVRDMAWWKVLLLSYTVSGTANQNLFTAQHELSHFLAFRKPLYNRILSFVSNCPLVVPVATKFRQYHQEHHSHLGVDDWDVDLPSYLEANHITNFAAKLAWVIVYIAVYGLRPVIVRPKPAGLADLVNIVLVVGFDVSVLYFWGIKSLVYLFLGSILGGGLHPMAGHLIAEHYMFLKGQETYSYYGPLNCLTYNVGYHNEHHDFPQIPHTRLHQLRDLAPEFYNHLSFHSSWAQVIFKFITDPEVGPWTRMRRATRDGTPGLLHDGKLPAKGAAPTVFADVTNVSPTSQTARFAKKIM</sequence>
<dbReference type="GO" id="GO:0046513">
    <property type="term" value="P:ceramide biosynthetic process"/>
    <property type="evidence" value="ECO:0007669"/>
    <property type="project" value="TreeGrafter"/>
</dbReference>
<dbReference type="InterPro" id="IPR005804">
    <property type="entry name" value="FA_desaturase_dom"/>
</dbReference>
<keyword evidence="1" id="KW-0472">Membrane</keyword>
<dbReference type="Proteomes" id="UP001489004">
    <property type="component" value="Unassembled WGS sequence"/>
</dbReference>
<dbReference type="Pfam" id="PF08557">
    <property type="entry name" value="Lipid_DES"/>
    <property type="match status" value="1"/>
</dbReference>